<dbReference type="eggNOG" id="ENOG5032YNP">
    <property type="taxonomic scope" value="Bacteria"/>
</dbReference>
<dbReference type="SUPFAM" id="SSF141694">
    <property type="entry name" value="AF2212/PG0164-like"/>
    <property type="match status" value="1"/>
</dbReference>
<dbReference type="AlphaFoldDB" id="N8WV28"/>
<keyword evidence="2" id="KW-1185">Reference proteome</keyword>
<dbReference type="InterPro" id="IPR037079">
    <property type="entry name" value="AF2212/PG0164-like_sf"/>
</dbReference>
<evidence type="ECO:0000313" key="2">
    <source>
        <dbReference type="Proteomes" id="UP000013148"/>
    </source>
</evidence>
<dbReference type="EMBL" id="APPJ01000013">
    <property type="protein sequence ID" value="ENV15846.1"/>
    <property type="molecule type" value="Genomic_DNA"/>
</dbReference>
<sequence>MMDHEVSFQIESTVQHYLGVGGWHYALISKLQSEEIKKYIHQKRSWGAVPITVTLGKSIWKTSIFPDKQSEGYLLPLKAEIRKKEKIYSGDHISFSILL</sequence>
<reference evidence="1 2" key="1">
    <citation type="submission" date="2013-02" db="EMBL/GenBank/DDBJ databases">
        <title>The Genome Sequence of Acinetobacter guillouiae NIPH 991.</title>
        <authorList>
            <consortium name="The Broad Institute Genome Sequencing Platform"/>
            <consortium name="The Broad Institute Genome Sequencing Center for Infectious Disease"/>
            <person name="Cerqueira G."/>
            <person name="Feldgarden M."/>
            <person name="Courvalin P."/>
            <person name="Perichon B."/>
            <person name="Grillot-Courvalin C."/>
            <person name="Clermont D."/>
            <person name="Rocha E."/>
            <person name="Yoon E.-J."/>
            <person name="Nemec A."/>
            <person name="Walker B."/>
            <person name="Young S.K."/>
            <person name="Zeng Q."/>
            <person name="Gargeya S."/>
            <person name="Fitzgerald M."/>
            <person name="Haas B."/>
            <person name="Abouelleil A."/>
            <person name="Alvarado L."/>
            <person name="Arachchi H.M."/>
            <person name="Berlin A.M."/>
            <person name="Chapman S.B."/>
            <person name="Dewar J."/>
            <person name="Goldberg J."/>
            <person name="Griggs A."/>
            <person name="Gujja S."/>
            <person name="Hansen M."/>
            <person name="Howarth C."/>
            <person name="Imamovic A."/>
            <person name="Larimer J."/>
            <person name="McCowan C."/>
            <person name="Murphy C."/>
            <person name="Neiman D."/>
            <person name="Pearson M."/>
            <person name="Priest M."/>
            <person name="Roberts A."/>
            <person name="Saif S."/>
            <person name="Shea T."/>
            <person name="Sisk P."/>
            <person name="Sykes S."/>
            <person name="Wortman J."/>
            <person name="Nusbaum C."/>
            <person name="Birren B."/>
        </authorList>
    </citation>
    <scope>NUCLEOTIDE SEQUENCE [LARGE SCALE GENOMIC DNA]</scope>
    <source>
        <strain evidence="1 2">NIPH 991</strain>
    </source>
</reference>
<accession>N8WV28</accession>
<evidence type="ECO:0008006" key="3">
    <source>
        <dbReference type="Google" id="ProtNLM"/>
    </source>
</evidence>
<dbReference type="HOGENOM" id="CLU_154638_0_0_6"/>
<comment type="caution">
    <text evidence="1">The sequence shown here is derived from an EMBL/GenBank/DDBJ whole genome shotgun (WGS) entry which is preliminary data.</text>
</comment>
<dbReference type="InterPro" id="IPR015018">
    <property type="entry name" value="DUF1905"/>
</dbReference>
<dbReference type="Pfam" id="PF08922">
    <property type="entry name" value="DUF1905"/>
    <property type="match status" value="1"/>
</dbReference>
<dbReference type="RefSeq" id="WP_004822562.1">
    <property type="nucleotide sequence ID" value="NZ_KB849456.1"/>
</dbReference>
<gene>
    <name evidence="1" type="ORF">F964_03711</name>
</gene>
<organism evidence="1 2">
    <name type="scientific">Acinetobacter guillouiae NIPH 991</name>
    <dbReference type="NCBI Taxonomy" id="1217656"/>
    <lineage>
        <taxon>Bacteria</taxon>
        <taxon>Pseudomonadati</taxon>
        <taxon>Pseudomonadota</taxon>
        <taxon>Gammaproteobacteria</taxon>
        <taxon>Moraxellales</taxon>
        <taxon>Moraxellaceae</taxon>
        <taxon>Acinetobacter</taxon>
    </lineage>
</organism>
<dbReference type="PATRIC" id="fig|1217656.3.peg.3654"/>
<dbReference type="Proteomes" id="UP000013148">
    <property type="component" value="Unassembled WGS sequence"/>
</dbReference>
<name>N8WV28_ACIGI</name>
<protein>
    <recommendedName>
        <fullName evidence="3">DUF1905 domain-containing protein</fullName>
    </recommendedName>
</protein>
<proteinExistence type="predicted"/>
<dbReference type="Gene3D" id="2.40.30.100">
    <property type="entry name" value="AF2212/PG0164-like"/>
    <property type="match status" value="1"/>
</dbReference>
<evidence type="ECO:0000313" key="1">
    <source>
        <dbReference type="EMBL" id="ENV15846.1"/>
    </source>
</evidence>